<dbReference type="InterPro" id="IPR013021">
    <property type="entry name" value="Myo-inos-1-P_Synthase_GAPDH"/>
</dbReference>
<keyword evidence="9" id="KW-1185">Reference proteome</keyword>
<feature type="domain" description="Myo-inositol-1-phosphate synthase GAPDH-like" evidence="7">
    <location>
        <begin position="258"/>
        <end position="363"/>
    </location>
</feature>
<evidence type="ECO:0000259" key="7">
    <source>
        <dbReference type="Pfam" id="PF01658"/>
    </source>
</evidence>
<dbReference type="GO" id="GO:0008654">
    <property type="term" value="P:phospholipid biosynthetic process"/>
    <property type="evidence" value="ECO:0007669"/>
    <property type="project" value="InterPro"/>
</dbReference>
<gene>
    <name evidence="8" type="primary">INPS2</name>
    <name evidence="8" type="ORF">FRACYDRAFT_157585</name>
</gene>
<reference evidence="8 9" key="1">
    <citation type="submission" date="2016-09" db="EMBL/GenBank/DDBJ databases">
        <title>Extensive genetic diversity and differential bi-allelic expression allows diatom success in the polar Southern Ocean.</title>
        <authorList>
            <consortium name="DOE Joint Genome Institute"/>
            <person name="Mock T."/>
            <person name="Otillar R.P."/>
            <person name="Strauss J."/>
            <person name="Dupont C."/>
            <person name="Frickenhaus S."/>
            <person name="Maumus F."/>
            <person name="Mcmullan M."/>
            <person name="Sanges R."/>
            <person name="Schmutz J."/>
            <person name="Toseland A."/>
            <person name="Valas R."/>
            <person name="Veluchamy A."/>
            <person name="Ward B.J."/>
            <person name="Allen A."/>
            <person name="Barry K."/>
            <person name="Falciatore A."/>
            <person name="Ferrante M."/>
            <person name="Fortunato A.E."/>
            <person name="Gloeckner G."/>
            <person name="Gruber A."/>
            <person name="Hipkin R."/>
            <person name="Janech M."/>
            <person name="Kroth P."/>
            <person name="Leese F."/>
            <person name="Lindquist E."/>
            <person name="Lyon B.R."/>
            <person name="Martin J."/>
            <person name="Mayer C."/>
            <person name="Parker M."/>
            <person name="Quesneville H."/>
            <person name="Raymond J."/>
            <person name="Uhlig C."/>
            <person name="Valentin K.U."/>
            <person name="Worden A.Z."/>
            <person name="Armbrust E.V."/>
            <person name="Bowler C."/>
            <person name="Green B."/>
            <person name="Moulton V."/>
            <person name="Van Oosterhout C."/>
            <person name="Grigoriev I."/>
        </authorList>
    </citation>
    <scope>NUCLEOTIDE SEQUENCE [LARGE SCALE GENOMIC DNA]</scope>
    <source>
        <strain evidence="8 9">CCMP1102</strain>
    </source>
</reference>
<evidence type="ECO:0000256" key="2">
    <source>
        <dbReference type="ARBA" id="ARBA00001911"/>
    </source>
</evidence>
<feature type="non-terminal residue" evidence="8">
    <location>
        <position position="1"/>
    </location>
</feature>
<keyword evidence="6" id="KW-0398">Inositol biosynthesis</keyword>
<evidence type="ECO:0000256" key="1">
    <source>
        <dbReference type="ARBA" id="ARBA00000113"/>
    </source>
</evidence>
<name>A0A1E7FSW3_9STRA</name>
<dbReference type="InterPro" id="IPR036291">
    <property type="entry name" value="NAD(P)-bd_dom_sf"/>
</dbReference>
<dbReference type="InterPro" id="IPR002587">
    <property type="entry name" value="Myo-inos-1-P_Synthase"/>
</dbReference>
<evidence type="ECO:0000313" key="8">
    <source>
        <dbReference type="EMBL" id="OEU21272.1"/>
    </source>
</evidence>
<protein>
    <recommendedName>
        <fullName evidence="5">inositol-3-phosphate synthase</fullName>
        <ecNumber evidence="5">5.5.1.4</ecNumber>
    </recommendedName>
</protein>
<dbReference type="Gene3D" id="3.40.50.720">
    <property type="entry name" value="NAD(P)-binding Rossmann-like Domain"/>
    <property type="match status" value="1"/>
</dbReference>
<evidence type="ECO:0000256" key="5">
    <source>
        <dbReference type="ARBA" id="ARBA00012125"/>
    </source>
</evidence>
<dbReference type="GO" id="GO:0004512">
    <property type="term" value="F:inositol-3-phosphate synthase activity"/>
    <property type="evidence" value="ECO:0007669"/>
    <property type="project" value="UniProtKB-EC"/>
</dbReference>
<dbReference type="EMBL" id="KV784354">
    <property type="protein sequence ID" value="OEU21272.1"/>
    <property type="molecule type" value="Genomic_DNA"/>
</dbReference>
<evidence type="ECO:0000256" key="3">
    <source>
        <dbReference type="ARBA" id="ARBA00005117"/>
    </source>
</evidence>
<evidence type="ECO:0000256" key="6">
    <source>
        <dbReference type="ARBA" id="ARBA00022550"/>
    </source>
</evidence>
<comment type="cofactor">
    <cofactor evidence="2">
        <name>NAD(+)</name>
        <dbReference type="ChEBI" id="CHEBI:57540"/>
    </cofactor>
</comment>
<evidence type="ECO:0000313" key="9">
    <source>
        <dbReference type="Proteomes" id="UP000095751"/>
    </source>
</evidence>
<dbReference type="Proteomes" id="UP000095751">
    <property type="component" value="Unassembled WGS sequence"/>
</dbReference>
<evidence type="ECO:0000256" key="4">
    <source>
        <dbReference type="ARBA" id="ARBA00010813"/>
    </source>
</evidence>
<dbReference type="GO" id="GO:0006021">
    <property type="term" value="P:inositol biosynthetic process"/>
    <property type="evidence" value="ECO:0007669"/>
    <property type="project" value="UniProtKB-UniPathway"/>
</dbReference>
<dbReference type="OrthoDB" id="2887at2759"/>
<dbReference type="UniPathway" id="UPA00823">
    <property type="reaction ID" value="UER00787"/>
</dbReference>
<sequence>GILVVGLGGANGTTMLAGILANRLNLQWFGPKGESLSPNYNGCITQLKTKGVHGGVGYRGRSPALDKRLGDASMAAVGGWDIRSTSPGDALLEAQILDYDLVRQVRPEMNKVKIFRGLFDPRFIGTSQHETATYVLTEQDAQSDSEALKCLRADIRYFKWRNGVVGHTTVIWSASVEPNSDLVSKLKTANDLMCSIDLSEEERGGPLPPSLLYATAALLEGCSFVNGGSQNTLDCPALWELAKQQLGVYCLGTDFKAGQTKFKTAAVEYLRTMGLTPKVIASSNHLGNNDMKNINSAKAVSTAKLRVKHNIFKPWEEPQLDHKVSIMYTPYINDDKRDFVEYTSLGFLGQPHTMVTYTRASDSVLCVPLMIDVAVWCDYF</sequence>
<dbReference type="PANTHER" id="PTHR11510">
    <property type="entry name" value="MYO-INOSITOL-1 PHOSPHATE SYNTHASE"/>
    <property type="match status" value="1"/>
</dbReference>
<dbReference type="AlphaFoldDB" id="A0A1E7FSW3"/>
<dbReference type="PIRSF" id="PIRSF015578">
    <property type="entry name" value="Myoinos-ppht_syn"/>
    <property type="match status" value="1"/>
</dbReference>
<proteinExistence type="inferred from homology"/>
<comment type="similarity">
    <text evidence="4">Belongs to the myo-inositol 1-phosphate synthase family.</text>
</comment>
<organism evidence="8 9">
    <name type="scientific">Fragilariopsis cylindrus CCMP1102</name>
    <dbReference type="NCBI Taxonomy" id="635003"/>
    <lineage>
        <taxon>Eukaryota</taxon>
        <taxon>Sar</taxon>
        <taxon>Stramenopiles</taxon>
        <taxon>Ochrophyta</taxon>
        <taxon>Bacillariophyta</taxon>
        <taxon>Bacillariophyceae</taxon>
        <taxon>Bacillariophycidae</taxon>
        <taxon>Bacillariales</taxon>
        <taxon>Bacillariaceae</taxon>
        <taxon>Fragilariopsis</taxon>
    </lineage>
</organism>
<comment type="pathway">
    <text evidence="3">Polyol metabolism; myo-inositol biosynthesis; myo-inositol from D-glucose 6-phosphate: step 1/2.</text>
</comment>
<dbReference type="SUPFAM" id="SSF51735">
    <property type="entry name" value="NAD(P)-binding Rossmann-fold domains"/>
    <property type="match status" value="1"/>
</dbReference>
<accession>A0A1E7FSW3</accession>
<dbReference type="InParanoid" id="A0A1E7FSW3"/>
<dbReference type="Pfam" id="PF01658">
    <property type="entry name" value="Inos-1-P_synth"/>
    <property type="match status" value="1"/>
</dbReference>
<dbReference type="Pfam" id="PF07994">
    <property type="entry name" value="NAD_binding_5"/>
    <property type="match status" value="1"/>
</dbReference>
<feature type="non-terminal residue" evidence="8">
    <location>
        <position position="380"/>
    </location>
</feature>
<dbReference type="KEGG" id="fcy:FRACYDRAFT_157585"/>
<comment type="catalytic activity">
    <reaction evidence="1">
        <text>D-glucose 6-phosphate = 1D-myo-inositol 3-phosphate</text>
        <dbReference type="Rhea" id="RHEA:10716"/>
        <dbReference type="ChEBI" id="CHEBI:58401"/>
        <dbReference type="ChEBI" id="CHEBI:61548"/>
        <dbReference type="EC" id="5.5.1.4"/>
    </reaction>
</comment>
<dbReference type="EC" id="5.5.1.4" evidence="5"/>
<dbReference type="Gene3D" id="3.30.360.10">
    <property type="entry name" value="Dihydrodipicolinate Reductase, domain 2"/>
    <property type="match status" value="1"/>
</dbReference>
<dbReference type="SUPFAM" id="SSF55347">
    <property type="entry name" value="Glyceraldehyde-3-phosphate dehydrogenase-like, C-terminal domain"/>
    <property type="match status" value="1"/>
</dbReference>